<dbReference type="GO" id="GO:0003677">
    <property type="term" value="F:DNA binding"/>
    <property type="evidence" value="ECO:0007669"/>
    <property type="project" value="InterPro"/>
</dbReference>
<dbReference type="EMBL" id="RHHS01000030">
    <property type="protein sequence ID" value="RNB56209.1"/>
    <property type="molecule type" value="Genomic_DNA"/>
</dbReference>
<dbReference type="Pfam" id="PF02452">
    <property type="entry name" value="PemK_toxin"/>
    <property type="match status" value="1"/>
</dbReference>
<organism evidence="3 4">
    <name type="scientific">Brevibacillus gelatini</name>
    <dbReference type="NCBI Taxonomy" id="1655277"/>
    <lineage>
        <taxon>Bacteria</taxon>
        <taxon>Bacillati</taxon>
        <taxon>Bacillota</taxon>
        <taxon>Bacilli</taxon>
        <taxon>Bacillales</taxon>
        <taxon>Paenibacillaceae</taxon>
        <taxon>Brevibacillus</taxon>
    </lineage>
</organism>
<dbReference type="Proteomes" id="UP000268829">
    <property type="component" value="Unassembled WGS sequence"/>
</dbReference>
<sequence>MSETNQGELNTRLQQAKDALDEFYKAKETTTGKEYDLACDYLDWVNRKTGIVLNEKAFTIPEGIKIKRGDVYWIHFGYNIDEELGGKHPGIVLRKGGNTAIVVPLSTQEPTPDQLASGIYVEIDRVYNFKKLRRWVNVLNSMPISIQRFDFSTVGNIKGYELDKINAAMKKSGLWT</sequence>
<keyword evidence="4" id="KW-1185">Reference proteome</keyword>
<dbReference type="Gene3D" id="2.30.30.110">
    <property type="match status" value="1"/>
</dbReference>
<proteinExistence type="inferred from homology"/>
<dbReference type="AlphaFoldDB" id="A0A3M8AYE1"/>
<evidence type="ECO:0000313" key="4">
    <source>
        <dbReference type="Proteomes" id="UP000268829"/>
    </source>
</evidence>
<dbReference type="SUPFAM" id="SSF50118">
    <property type="entry name" value="Cell growth inhibitor/plasmid maintenance toxic component"/>
    <property type="match status" value="1"/>
</dbReference>
<protein>
    <submittedName>
        <fullName evidence="3">Type II toxin-antitoxin system PemK/MazF family toxin</fullName>
    </submittedName>
</protein>
<evidence type="ECO:0000313" key="3">
    <source>
        <dbReference type="EMBL" id="RNB56209.1"/>
    </source>
</evidence>
<evidence type="ECO:0000256" key="2">
    <source>
        <dbReference type="ARBA" id="ARBA00022649"/>
    </source>
</evidence>
<comment type="similarity">
    <text evidence="1">Belongs to the PemK/MazF family.</text>
</comment>
<evidence type="ECO:0000256" key="1">
    <source>
        <dbReference type="ARBA" id="ARBA00007521"/>
    </source>
</evidence>
<name>A0A3M8AYE1_9BACL</name>
<dbReference type="InterPro" id="IPR011067">
    <property type="entry name" value="Plasmid_toxin/cell-grow_inhib"/>
</dbReference>
<reference evidence="3 4" key="1">
    <citation type="submission" date="2018-10" db="EMBL/GenBank/DDBJ databases">
        <title>Phylogenomics of Brevibacillus.</title>
        <authorList>
            <person name="Dunlap C."/>
        </authorList>
    </citation>
    <scope>NUCLEOTIDE SEQUENCE [LARGE SCALE GENOMIC DNA]</scope>
    <source>
        <strain evidence="3 4">DSM 100115</strain>
    </source>
</reference>
<keyword evidence="2" id="KW-1277">Toxin-antitoxin system</keyword>
<accession>A0A3M8AYE1</accession>
<gene>
    <name evidence="3" type="ORF">EDM57_13360</name>
</gene>
<dbReference type="InterPro" id="IPR003477">
    <property type="entry name" value="PemK-like"/>
</dbReference>
<comment type="caution">
    <text evidence="3">The sequence shown here is derived from an EMBL/GenBank/DDBJ whole genome shotgun (WGS) entry which is preliminary data.</text>
</comment>
<dbReference type="OrthoDB" id="1957237at2"/>
<dbReference type="RefSeq" id="WP_122905237.1">
    <property type="nucleotide sequence ID" value="NZ_CP154342.1"/>
</dbReference>